<dbReference type="Gene3D" id="3.60.120.10">
    <property type="entry name" value="Anthranilate synthase"/>
    <property type="match status" value="1"/>
</dbReference>
<dbReference type="Pfam" id="PF00425">
    <property type="entry name" value="Chorismate_bind"/>
    <property type="match status" value="1"/>
</dbReference>
<dbReference type="GO" id="GO:0009396">
    <property type="term" value="P:folic acid-containing compound biosynthetic process"/>
    <property type="evidence" value="ECO:0007669"/>
    <property type="project" value="InterPro"/>
</dbReference>
<keyword evidence="2" id="KW-0032">Aminotransferase</keyword>
<name>A0A9Q8Y576_ENSAD</name>
<keyword evidence="2" id="KW-0808">Transferase</keyword>
<dbReference type="PANTHER" id="PTHR11236">
    <property type="entry name" value="AMINOBENZOATE/ANTHRANILATE SYNTHASE"/>
    <property type="match status" value="1"/>
</dbReference>
<feature type="domain" description="Chorismate-utilising enzyme C-terminal" evidence="1">
    <location>
        <begin position="118"/>
        <end position="373"/>
    </location>
</feature>
<reference evidence="2" key="1">
    <citation type="submission" date="2022-06" db="EMBL/GenBank/DDBJ databases">
        <title>Physiological and biochemical characterization and genomic elucidation of a strain of the genus Ensifer adhaerens M8 that combines arsenic oxidation and chromium reduction.</title>
        <authorList>
            <person name="Li X."/>
            <person name="Yu c."/>
        </authorList>
    </citation>
    <scope>NUCLEOTIDE SEQUENCE</scope>
    <source>
        <strain evidence="2">M8</strain>
    </source>
</reference>
<dbReference type="GO" id="GO:0046820">
    <property type="term" value="F:4-amino-4-deoxychorismate synthase activity"/>
    <property type="evidence" value="ECO:0007669"/>
    <property type="project" value="UniProtKB-EC"/>
</dbReference>
<dbReference type="SUPFAM" id="SSF56322">
    <property type="entry name" value="ADC synthase"/>
    <property type="match status" value="1"/>
</dbReference>
<evidence type="ECO:0000259" key="1">
    <source>
        <dbReference type="Pfam" id="PF00425"/>
    </source>
</evidence>
<organism evidence="2 3">
    <name type="scientific">Ensifer adhaerens</name>
    <name type="common">Sinorhizobium morelense</name>
    <dbReference type="NCBI Taxonomy" id="106592"/>
    <lineage>
        <taxon>Bacteria</taxon>
        <taxon>Pseudomonadati</taxon>
        <taxon>Pseudomonadota</taxon>
        <taxon>Alphaproteobacteria</taxon>
        <taxon>Hyphomicrobiales</taxon>
        <taxon>Rhizobiaceae</taxon>
        <taxon>Sinorhizobium/Ensifer group</taxon>
        <taxon>Ensifer</taxon>
    </lineage>
</organism>
<evidence type="ECO:0000313" key="2">
    <source>
        <dbReference type="EMBL" id="USJ22575.1"/>
    </source>
</evidence>
<dbReference type="InterPro" id="IPR015890">
    <property type="entry name" value="Chorismate_C"/>
</dbReference>
<dbReference type="NCBIfam" id="NF005698">
    <property type="entry name" value="PRK07508.1"/>
    <property type="match status" value="1"/>
</dbReference>
<proteinExistence type="predicted"/>
<dbReference type="RefSeq" id="WP_110819204.1">
    <property type="nucleotide sequence ID" value="NZ_CAXURO020000001.1"/>
</dbReference>
<protein>
    <submittedName>
        <fullName evidence="2">Aminodeoxychorismate synthase component I</fullName>
        <ecNumber evidence="2">2.6.1.85</ecNumber>
    </submittedName>
</protein>
<evidence type="ECO:0000313" key="3">
    <source>
        <dbReference type="Proteomes" id="UP001055460"/>
    </source>
</evidence>
<dbReference type="EMBL" id="CP098807">
    <property type="protein sequence ID" value="USJ22575.1"/>
    <property type="molecule type" value="Genomic_DNA"/>
</dbReference>
<dbReference type="PRINTS" id="PR00095">
    <property type="entry name" value="ANTSNTHASEI"/>
</dbReference>
<dbReference type="InterPro" id="IPR005801">
    <property type="entry name" value="ADC_synthase"/>
</dbReference>
<dbReference type="EC" id="2.6.1.85" evidence="2"/>
<dbReference type="OrthoDB" id="9803598at2"/>
<dbReference type="Proteomes" id="UP001055460">
    <property type="component" value="Chromosome"/>
</dbReference>
<dbReference type="InterPro" id="IPR005802">
    <property type="entry name" value="ADC_synth_comp_1"/>
</dbReference>
<dbReference type="InterPro" id="IPR019999">
    <property type="entry name" value="Anth_synth_I-like"/>
</dbReference>
<dbReference type="GO" id="GO:0000162">
    <property type="term" value="P:L-tryptophan biosynthetic process"/>
    <property type="evidence" value="ECO:0007669"/>
    <property type="project" value="TreeGrafter"/>
</dbReference>
<dbReference type="AlphaFoldDB" id="A0A9Q8Y576"/>
<sequence>MNDTAPYVLFRDDSESRTTVFAAPSRVITARTKAEFVRGLAELERAHKSGKWIAGFMSYEAGHLFEEKLEGFAEENRKTPLMSFGIFDAPSEDHPLAEPQRRTENEPFLSEPRAGWDFDTYRERFDRLHLHLRKGDCYQANLTMPIRARWSGDPRAAFWSLIDRQPVKYGALVALDGPVLLSRSPELFFRVDADGWIETHPMKGTAKRGASAAEDAEIIAAMRTDEKTQAENRMIVDLLRNDISRITEVGTLDVPKLFDIETYPTVHQMVSHVRAKLLPEISLKDIFTALFPCGSITGAPKMRAMEILHDLEDGPRDAYCGAIGFIAPNGVMRFSVAIRTISLFENGDAVFNVGGGIVFDSTAQSEYEECLLKARFAVGDDRIALGEGDVAPADDAVVR</sequence>
<dbReference type="NCBIfam" id="TIGR00553">
    <property type="entry name" value="pabB"/>
    <property type="match status" value="1"/>
</dbReference>
<dbReference type="PANTHER" id="PTHR11236:SF50">
    <property type="entry name" value="AMINODEOXYCHORISMATE SYNTHASE COMPONENT 1"/>
    <property type="match status" value="1"/>
</dbReference>
<gene>
    <name evidence="2" type="ORF">NE863_14900</name>
</gene>
<accession>A0A9Q8Y576</accession>